<dbReference type="EMBL" id="MJEQ01037189">
    <property type="protein sequence ID" value="OIT00369.1"/>
    <property type="molecule type" value="Genomic_DNA"/>
</dbReference>
<dbReference type="Gramene" id="OIT00369">
    <property type="protein sequence ID" value="OIT00369"/>
    <property type="gene ID" value="A4A49_18336"/>
</dbReference>
<evidence type="ECO:0000313" key="3">
    <source>
        <dbReference type="Proteomes" id="UP000187609"/>
    </source>
</evidence>
<feature type="region of interest" description="Disordered" evidence="1">
    <location>
        <begin position="369"/>
        <end position="392"/>
    </location>
</feature>
<dbReference type="PANTHER" id="PTHR36808">
    <property type="entry name" value="TRANSCRIPTIONAL REGULATOR ATRX-LIKE PROTEIN"/>
    <property type="match status" value="1"/>
</dbReference>
<dbReference type="Proteomes" id="UP000187609">
    <property type="component" value="Unassembled WGS sequence"/>
</dbReference>
<feature type="compositionally biased region" description="Basic residues" evidence="1">
    <location>
        <begin position="1"/>
        <end position="36"/>
    </location>
</feature>
<feature type="compositionally biased region" description="Polar residues" evidence="1">
    <location>
        <begin position="519"/>
        <end position="536"/>
    </location>
</feature>
<feature type="compositionally biased region" description="Low complexity" evidence="1">
    <location>
        <begin position="128"/>
        <end position="151"/>
    </location>
</feature>
<feature type="region of interest" description="Disordered" evidence="1">
    <location>
        <begin position="313"/>
        <end position="342"/>
    </location>
</feature>
<comment type="caution">
    <text evidence="2">The sequence shown here is derived from an EMBL/GenBank/DDBJ whole genome shotgun (WGS) entry which is preliminary data.</text>
</comment>
<feature type="compositionally biased region" description="Basic and acidic residues" evidence="1">
    <location>
        <begin position="369"/>
        <end position="383"/>
    </location>
</feature>
<proteinExistence type="predicted"/>
<accession>A0A1J6IZ43</accession>
<reference evidence="2" key="1">
    <citation type="submission" date="2016-11" db="EMBL/GenBank/DDBJ databases">
        <title>The genome of Nicotiana attenuata.</title>
        <authorList>
            <person name="Xu S."/>
            <person name="Brockmoeller T."/>
            <person name="Gaquerel E."/>
            <person name="Navarro A."/>
            <person name="Kuhl H."/>
            <person name="Gase K."/>
            <person name="Ling Z."/>
            <person name="Zhou W."/>
            <person name="Kreitzer C."/>
            <person name="Stanke M."/>
            <person name="Tang H."/>
            <person name="Lyons E."/>
            <person name="Pandey P."/>
            <person name="Pandey S.P."/>
            <person name="Timmermann B."/>
            <person name="Baldwin I.T."/>
        </authorList>
    </citation>
    <scope>NUCLEOTIDE SEQUENCE [LARGE SCALE GENOMIC DNA]</scope>
    <source>
        <strain evidence="2">UT</strain>
    </source>
</reference>
<feature type="compositionally biased region" description="Basic and acidic residues" evidence="1">
    <location>
        <begin position="177"/>
        <end position="192"/>
    </location>
</feature>
<feature type="compositionally biased region" description="Low complexity" evidence="1">
    <location>
        <begin position="196"/>
        <end position="208"/>
    </location>
</feature>
<feature type="compositionally biased region" description="Basic residues" evidence="1">
    <location>
        <begin position="117"/>
        <end position="127"/>
    </location>
</feature>
<feature type="compositionally biased region" description="Basic and acidic residues" evidence="1">
    <location>
        <begin position="247"/>
        <end position="267"/>
    </location>
</feature>
<gene>
    <name evidence="2" type="ORF">A4A49_18336</name>
</gene>
<dbReference type="PANTHER" id="PTHR36808:SF1">
    <property type="entry name" value="TRANSCRIPTIONAL REGULATOR ATRX-LIKE PROTEIN"/>
    <property type="match status" value="1"/>
</dbReference>
<feature type="compositionally biased region" description="Basic residues" evidence="1">
    <location>
        <begin position="70"/>
        <end position="89"/>
    </location>
</feature>
<sequence>MGSRKSSSKKKSSKKKRPKISSKIRKRKSRRNKSKKFSGSEDDTSSSASSDYSSSPQSLSSSSEDDYSRKSRRHSRDVKHVKKRTRRRSSSRDVNESSPLVKKRKRSNRKSLDYGRKVQKKKRRRHASISSKSSDSRSCSSCRCENSISSRGSDCTSGSKDIDQKSPRIKSRKGMKEKRICNEPSIEKRSESRGPSCSSCNHQSCSCNTTHSGKGYVEENNPKRLRSVITVPEKTYEKEGDEQGTDTLKEESLNKHHDCPSCRNHGNNDLESKRKLASCSCFSSNQTMQVENLIIADAVPPNSETIGPTKVGGGIDPHPNKAKEVSHNNGGEGGFSDSNANSGFEDLETLLRKKALENLQKFRKELQKNLKSGAKEKKNDGDVNRLSPSKTEVLPYKYLEQENKEGLALNQVIGCRSKLVTNEEFPHSTKIEINTPVEENNGKGTGYIKESITQPADRSVLSQNPEKEDHTAAPVHIDEPEPCKPSCSTTVQTYKREDSLASKRNINKTPDPLRPGVLSTGTSDNLGIGAVNTSIRPNVETTSSVRSTSEGLTSKHQPDGTKDASQFEQKTMSVMRGGEMVQVNYKVYIPKRAPALARRQLKR</sequence>
<feature type="region of interest" description="Disordered" evidence="1">
    <location>
        <begin position="454"/>
        <end position="565"/>
    </location>
</feature>
<keyword evidence="3" id="KW-1185">Reference proteome</keyword>
<protein>
    <submittedName>
        <fullName evidence="2">Uncharacterized protein</fullName>
    </submittedName>
</protein>
<dbReference type="STRING" id="49451.A0A1J6IZ43"/>
<dbReference type="KEGG" id="nau:109228899"/>
<dbReference type="OMA" id="EQKTMTV"/>
<evidence type="ECO:0000313" key="2">
    <source>
        <dbReference type="EMBL" id="OIT00369.1"/>
    </source>
</evidence>
<feature type="compositionally biased region" description="Polar residues" evidence="1">
    <location>
        <begin position="454"/>
        <end position="464"/>
    </location>
</feature>
<feature type="compositionally biased region" description="Low complexity" evidence="1">
    <location>
        <begin position="45"/>
        <end position="62"/>
    </location>
</feature>
<feature type="region of interest" description="Disordered" evidence="1">
    <location>
        <begin position="1"/>
        <end position="267"/>
    </location>
</feature>
<dbReference type="AlphaFoldDB" id="A0A1J6IZ43"/>
<name>A0A1J6IZ43_NICAT</name>
<dbReference type="OrthoDB" id="786617at2759"/>
<organism evidence="2 3">
    <name type="scientific">Nicotiana attenuata</name>
    <name type="common">Coyote tobacco</name>
    <dbReference type="NCBI Taxonomy" id="49451"/>
    <lineage>
        <taxon>Eukaryota</taxon>
        <taxon>Viridiplantae</taxon>
        <taxon>Streptophyta</taxon>
        <taxon>Embryophyta</taxon>
        <taxon>Tracheophyta</taxon>
        <taxon>Spermatophyta</taxon>
        <taxon>Magnoliopsida</taxon>
        <taxon>eudicotyledons</taxon>
        <taxon>Gunneridae</taxon>
        <taxon>Pentapetalae</taxon>
        <taxon>asterids</taxon>
        <taxon>lamiids</taxon>
        <taxon>Solanales</taxon>
        <taxon>Solanaceae</taxon>
        <taxon>Nicotianoideae</taxon>
        <taxon>Nicotianeae</taxon>
        <taxon>Nicotiana</taxon>
    </lineage>
</organism>
<evidence type="ECO:0000256" key="1">
    <source>
        <dbReference type="SAM" id="MobiDB-lite"/>
    </source>
</evidence>
<feature type="compositionally biased region" description="Basic and acidic residues" evidence="1">
    <location>
        <begin position="465"/>
        <end position="482"/>
    </location>
</feature>
<feature type="compositionally biased region" description="Low complexity" evidence="1">
    <location>
        <begin position="539"/>
        <end position="550"/>
    </location>
</feature>
<feature type="compositionally biased region" description="Basic residues" evidence="1">
    <location>
        <begin position="167"/>
        <end position="176"/>
    </location>
</feature>